<dbReference type="InterPro" id="IPR003342">
    <property type="entry name" value="ArnT-like_N"/>
</dbReference>
<keyword evidence="5 7" id="KW-1133">Transmembrane helix</keyword>
<evidence type="ECO:0000256" key="7">
    <source>
        <dbReference type="SAM" id="Phobius"/>
    </source>
</evidence>
<evidence type="ECO:0000256" key="4">
    <source>
        <dbReference type="ARBA" id="ARBA00022692"/>
    </source>
</evidence>
<keyword evidence="4 7" id="KW-0812">Transmembrane</keyword>
<sequence>MTATTPGIAPPLHRGRRFRAWTLLNWVPIVLVLASLLVTGVVTVRHTQALSPLDEWVYYDYTLKIPSQGIVHRGETLGKGALEQMSCFGDAYGRRGDPCGSDYSDLSRYPQGAKTSADIYPPTYFAVTWAIGEAIHAVTGIDFLTAARLSGLFWLSGGVLVLYLLLRRFGVPKLVTLGVGLIVIASPSTYWSSTYISTDAPVLLAGAAALLIAFRAIDGKGGGWWLVPIAVVCALTKVTTLLGVGLAVLILLMYALWRRGTEPLGRDHRRRLILIAVVSAVAAVAAQVLWIGVRALIAVGPAIGQGVESAGPIGVRWLLTMATVFVDPGPLLFAGWNPGWRLPAIVQLPMQWLPIAGVVGALFMATRSIATKAFGIATAVSLVVFAPLLALAMSVALGGVYPVPPRYGIALIPAFMTALALIVRNRLATWLLIGYGAFCCVVIVVYAILHR</sequence>
<accession>A0AAU7G829</accession>
<feature type="transmembrane region" description="Helical" evidence="7">
    <location>
        <begin position="272"/>
        <end position="297"/>
    </location>
</feature>
<dbReference type="RefSeq" id="WP_348786818.1">
    <property type="nucleotide sequence ID" value="NZ_CP157390.1"/>
</dbReference>
<evidence type="ECO:0000259" key="8">
    <source>
        <dbReference type="Pfam" id="PF02366"/>
    </source>
</evidence>
<evidence type="ECO:0000313" key="9">
    <source>
        <dbReference type="EMBL" id="XBM46839.1"/>
    </source>
</evidence>
<keyword evidence="2" id="KW-0328">Glycosyltransferase</keyword>
<reference evidence="9" key="1">
    <citation type="submission" date="2024-05" db="EMBL/GenBank/DDBJ databases">
        <title>The Natural Products Discovery Center: Release of the First 8490 Sequenced Strains for Exploring Actinobacteria Biosynthetic Diversity.</title>
        <authorList>
            <person name="Kalkreuter E."/>
            <person name="Kautsar S.A."/>
            <person name="Yang D."/>
            <person name="Bader C.D."/>
            <person name="Teijaro C.N."/>
            <person name="Fluegel L."/>
            <person name="Davis C.M."/>
            <person name="Simpson J.R."/>
            <person name="Lauterbach L."/>
            <person name="Steele A.D."/>
            <person name="Gui C."/>
            <person name="Meng S."/>
            <person name="Li G."/>
            <person name="Viehrig K."/>
            <person name="Ye F."/>
            <person name="Su P."/>
            <person name="Kiefer A.F."/>
            <person name="Nichols A."/>
            <person name="Cepeda A.J."/>
            <person name="Yan W."/>
            <person name="Fan B."/>
            <person name="Jiang Y."/>
            <person name="Adhikari A."/>
            <person name="Zheng C.-J."/>
            <person name="Schuster L."/>
            <person name="Cowan T.M."/>
            <person name="Smanski M.J."/>
            <person name="Chevrette M.G."/>
            <person name="de Carvalho L.P.S."/>
            <person name="Shen B."/>
        </authorList>
    </citation>
    <scope>NUCLEOTIDE SEQUENCE</scope>
    <source>
        <strain evidence="9">NPDC080035</strain>
    </source>
</reference>
<proteinExistence type="predicted"/>
<feature type="transmembrane region" description="Helical" evidence="7">
    <location>
        <begin position="373"/>
        <end position="401"/>
    </location>
</feature>
<feature type="domain" description="ArnT-like N-terminal" evidence="8">
    <location>
        <begin position="146"/>
        <end position="260"/>
    </location>
</feature>
<dbReference type="GO" id="GO:0016020">
    <property type="term" value="C:membrane"/>
    <property type="evidence" value="ECO:0007669"/>
    <property type="project" value="InterPro"/>
</dbReference>
<feature type="transmembrane region" description="Helical" evidence="7">
    <location>
        <begin position="407"/>
        <end position="423"/>
    </location>
</feature>
<organism evidence="9">
    <name type="scientific">Leifsonia sp. NPDC080035</name>
    <dbReference type="NCBI Taxonomy" id="3143936"/>
    <lineage>
        <taxon>Bacteria</taxon>
        <taxon>Bacillati</taxon>
        <taxon>Actinomycetota</taxon>
        <taxon>Actinomycetes</taxon>
        <taxon>Micrococcales</taxon>
        <taxon>Microbacteriaceae</taxon>
        <taxon>Leifsonia</taxon>
    </lineage>
</organism>
<gene>
    <name evidence="9" type="ORF">AAME72_12175</name>
</gene>
<keyword evidence="3" id="KW-0808">Transferase</keyword>
<feature type="transmembrane region" description="Helical" evidence="7">
    <location>
        <begin position="23"/>
        <end position="44"/>
    </location>
</feature>
<dbReference type="AlphaFoldDB" id="A0AAU7G829"/>
<dbReference type="Pfam" id="PF02366">
    <property type="entry name" value="PMT"/>
    <property type="match status" value="1"/>
</dbReference>
<protein>
    <submittedName>
        <fullName evidence="9">Phospholipid carrier-dependent glycosyltransferase</fullName>
    </submittedName>
</protein>
<evidence type="ECO:0000256" key="1">
    <source>
        <dbReference type="ARBA" id="ARBA00004127"/>
    </source>
</evidence>
<feature type="transmembrane region" description="Helical" evidence="7">
    <location>
        <begin position="317"/>
        <end position="336"/>
    </location>
</feature>
<keyword evidence="6 7" id="KW-0472">Membrane</keyword>
<dbReference type="GO" id="GO:0000030">
    <property type="term" value="F:mannosyltransferase activity"/>
    <property type="evidence" value="ECO:0007669"/>
    <property type="project" value="InterPro"/>
</dbReference>
<name>A0AAU7G829_9MICO</name>
<dbReference type="GO" id="GO:0006493">
    <property type="term" value="P:protein O-linked glycosylation"/>
    <property type="evidence" value="ECO:0007669"/>
    <property type="project" value="InterPro"/>
</dbReference>
<evidence type="ECO:0000256" key="5">
    <source>
        <dbReference type="ARBA" id="ARBA00022989"/>
    </source>
</evidence>
<feature type="transmembrane region" description="Helical" evidence="7">
    <location>
        <begin position="348"/>
        <end position="366"/>
    </location>
</feature>
<dbReference type="GO" id="GO:0012505">
    <property type="term" value="C:endomembrane system"/>
    <property type="evidence" value="ECO:0007669"/>
    <property type="project" value="UniProtKB-SubCell"/>
</dbReference>
<dbReference type="EMBL" id="CP157390">
    <property type="protein sequence ID" value="XBM46839.1"/>
    <property type="molecule type" value="Genomic_DNA"/>
</dbReference>
<feature type="transmembrane region" description="Helical" evidence="7">
    <location>
        <begin position="430"/>
        <end position="449"/>
    </location>
</feature>
<comment type="subcellular location">
    <subcellularLocation>
        <location evidence="1">Endomembrane system</location>
        <topology evidence="1">Multi-pass membrane protein</topology>
    </subcellularLocation>
</comment>
<evidence type="ECO:0000256" key="2">
    <source>
        <dbReference type="ARBA" id="ARBA00022676"/>
    </source>
</evidence>
<feature type="transmembrane region" description="Helical" evidence="7">
    <location>
        <begin position="146"/>
        <end position="166"/>
    </location>
</feature>
<feature type="transmembrane region" description="Helical" evidence="7">
    <location>
        <begin position="173"/>
        <end position="192"/>
    </location>
</feature>
<feature type="transmembrane region" description="Helical" evidence="7">
    <location>
        <begin position="224"/>
        <end position="257"/>
    </location>
</feature>
<evidence type="ECO:0000256" key="3">
    <source>
        <dbReference type="ARBA" id="ARBA00022679"/>
    </source>
</evidence>
<evidence type="ECO:0000256" key="6">
    <source>
        <dbReference type="ARBA" id="ARBA00023136"/>
    </source>
</evidence>
<feature type="transmembrane region" description="Helical" evidence="7">
    <location>
        <begin position="198"/>
        <end position="217"/>
    </location>
</feature>